<keyword evidence="2" id="KW-0722">Serine protease inhibitor</keyword>
<feature type="region of interest" description="Disordered" evidence="4">
    <location>
        <begin position="449"/>
        <end position="499"/>
    </location>
</feature>
<evidence type="ECO:0000259" key="6">
    <source>
        <dbReference type="SMART" id="SM00093"/>
    </source>
</evidence>
<reference evidence="7" key="1">
    <citation type="submission" date="2021-12" db="EMBL/GenBank/DDBJ databases">
        <authorList>
            <person name="King R."/>
        </authorList>
    </citation>
    <scope>NUCLEOTIDE SEQUENCE</scope>
</reference>
<feature type="compositionally biased region" description="Polar residues" evidence="4">
    <location>
        <begin position="999"/>
        <end position="1010"/>
    </location>
</feature>
<evidence type="ECO:0000256" key="1">
    <source>
        <dbReference type="ARBA" id="ARBA00022690"/>
    </source>
</evidence>
<feature type="domain" description="Serpin" evidence="6">
    <location>
        <begin position="548"/>
        <end position="907"/>
    </location>
</feature>
<feature type="region of interest" description="Disordered" evidence="4">
    <location>
        <begin position="1040"/>
        <end position="1060"/>
    </location>
</feature>
<name>A0A9P0A0X3_BEMTA</name>
<dbReference type="InterPro" id="IPR023796">
    <property type="entry name" value="Serpin_dom"/>
</dbReference>
<proteinExistence type="inferred from homology"/>
<dbReference type="Gene3D" id="2.30.39.10">
    <property type="entry name" value="Alpha-1-antitrypsin, domain 1"/>
    <property type="match status" value="2"/>
</dbReference>
<dbReference type="Pfam" id="PF00079">
    <property type="entry name" value="Serpin"/>
    <property type="match status" value="2"/>
</dbReference>
<evidence type="ECO:0000313" key="7">
    <source>
        <dbReference type="EMBL" id="CAH0381916.1"/>
    </source>
</evidence>
<dbReference type="SUPFAM" id="SSF56574">
    <property type="entry name" value="Serpins"/>
    <property type="match status" value="2"/>
</dbReference>
<protein>
    <recommendedName>
        <fullName evidence="6">Serpin domain-containing protein</fullName>
    </recommendedName>
</protein>
<keyword evidence="5" id="KW-0732">Signal</keyword>
<dbReference type="SMART" id="SM00093">
    <property type="entry name" value="SERPIN"/>
    <property type="match status" value="2"/>
</dbReference>
<keyword evidence="1" id="KW-0646">Protease inhibitor</keyword>
<feature type="region of interest" description="Disordered" evidence="4">
    <location>
        <begin position="977"/>
        <end position="1010"/>
    </location>
</feature>
<feature type="compositionally biased region" description="Polar residues" evidence="4">
    <location>
        <begin position="432"/>
        <end position="442"/>
    </location>
</feature>
<dbReference type="GO" id="GO:0004867">
    <property type="term" value="F:serine-type endopeptidase inhibitor activity"/>
    <property type="evidence" value="ECO:0007669"/>
    <property type="project" value="UniProtKB-KW"/>
</dbReference>
<dbReference type="PROSITE" id="PS00284">
    <property type="entry name" value="SERPIN"/>
    <property type="match status" value="2"/>
</dbReference>
<dbReference type="KEGG" id="btab:109031973"/>
<accession>A0A9P0A0X3</accession>
<dbReference type="InterPro" id="IPR000215">
    <property type="entry name" value="Serpin_fam"/>
</dbReference>
<evidence type="ECO:0000313" key="8">
    <source>
        <dbReference type="Proteomes" id="UP001152759"/>
    </source>
</evidence>
<feature type="domain" description="Serpin" evidence="6">
    <location>
        <begin position="49"/>
        <end position="410"/>
    </location>
</feature>
<dbReference type="PANTHER" id="PTHR11461">
    <property type="entry name" value="SERINE PROTEASE INHIBITOR, SERPIN"/>
    <property type="match status" value="1"/>
</dbReference>
<evidence type="ECO:0000256" key="2">
    <source>
        <dbReference type="ARBA" id="ARBA00022900"/>
    </source>
</evidence>
<dbReference type="InterPro" id="IPR036186">
    <property type="entry name" value="Serpin_sf"/>
</dbReference>
<gene>
    <name evidence="7" type="ORF">BEMITA_LOCUS1520</name>
</gene>
<feature type="region of interest" description="Disordered" evidence="4">
    <location>
        <begin position="911"/>
        <end position="950"/>
    </location>
</feature>
<dbReference type="InterPro" id="IPR042178">
    <property type="entry name" value="Serpin_sf_1"/>
</dbReference>
<feature type="compositionally biased region" description="Polar residues" evidence="4">
    <location>
        <begin position="488"/>
        <end position="499"/>
    </location>
</feature>
<feature type="compositionally biased region" description="Low complexity" evidence="4">
    <location>
        <begin position="934"/>
        <end position="945"/>
    </location>
</feature>
<organism evidence="7 8">
    <name type="scientific">Bemisia tabaci</name>
    <name type="common">Sweetpotato whitefly</name>
    <name type="synonym">Aleurodes tabaci</name>
    <dbReference type="NCBI Taxonomy" id="7038"/>
    <lineage>
        <taxon>Eukaryota</taxon>
        <taxon>Metazoa</taxon>
        <taxon>Ecdysozoa</taxon>
        <taxon>Arthropoda</taxon>
        <taxon>Hexapoda</taxon>
        <taxon>Insecta</taxon>
        <taxon>Pterygota</taxon>
        <taxon>Neoptera</taxon>
        <taxon>Paraneoptera</taxon>
        <taxon>Hemiptera</taxon>
        <taxon>Sternorrhyncha</taxon>
        <taxon>Aleyrodoidea</taxon>
        <taxon>Aleyrodidae</taxon>
        <taxon>Aleyrodinae</taxon>
        <taxon>Bemisia</taxon>
    </lineage>
</organism>
<feature type="compositionally biased region" description="Low complexity" evidence="4">
    <location>
        <begin position="463"/>
        <end position="487"/>
    </location>
</feature>
<dbReference type="EMBL" id="OU963862">
    <property type="protein sequence ID" value="CAH0381916.1"/>
    <property type="molecule type" value="Genomic_DNA"/>
</dbReference>
<dbReference type="Proteomes" id="UP001152759">
    <property type="component" value="Chromosome 1"/>
</dbReference>
<dbReference type="PANTHER" id="PTHR11461:SF357">
    <property type="entry name" value="SERINE PROTEASE INHIBITOR 27A"/>
    <property type="match status" value="1"/>
</dbReference>
<dbReference type="CDD" id="cd19578">
    <property type="entry name" value="serpinK_insect_SRPN2-like"/>
    <property type="match status" value="1"/>
</dbReference>
<feature type="signal peptide" evidence="5">
    <location>
        <begin position="1"/>
        <end position="21"/>
    </location>
</feature>
<dbReference type="InterPro" id="IPR042185">
    <property type="entry name" value="Serpin_sf_2"/>
</dbReference>
<evidence type="ECO:0000256" key="5">
    <source>
        <dbReference type="SAM" id="SignalP"/>
    </source>
</evidence>
<feature type="compositionally biased region" description="Polar residues" evidence="4">
    <location>
        <begin position="911"/>
        <end position="925"/>
    </location>
</feature>
<sequence>MALKHLLTSLTALLFLKYCIAASMVKPLISKNVSESVNDKLTRFDEFDWELCKLVYNATRENVLISPISLKLLLAILYEGAGGATAKEIEGVLQVSPQEKGELRKRFSHILGELHEESPDYTLHFGTSTFIDKSIKPHSEFSGKLKQIYNSSIIKVPFKQPDNVVAEVNSWAKLVTHGYIEKFLSKDDISEDEVLMMANILFFKGLWQKPFDPRRTEPRVFHINSTSGIKTPFMNMFDEFYHLNATDIDAQILKLPYLGEEFSMYILLPNQKSGLNELMKKLHLGLLRNHFARLTETKVFVSLPKFSFDSHTFLKPFLQQLGIKDMFSEKADLSKIAADPHHQLAVTNILQRTGIEIEETGSTAYVITEAHLANKFGDSYHEFIADHPFVFSIEHDKGKIPVFSGKLANPTNKFSEVEAITTSPLPAPASTEAPNDNASTTVKMSAAPVAASSSAGGNGSGPANGPVNGPASAHANGPANAHANRPASGQSNASTTTEDASNVLIPAPQSQGASIAAPGSSYAAVAGGKPTASSVAPMEFLRDSSFDTNLLQAIFLAKSKENILVSPASLKMTLALLLEGAKGETAAELQDVMRLPRDVARWQEQLGNFHGGLKRDTKNVTVQSANGIFVSEGSKISHRYQSVASSNYGSNVVSVNFKDPKYVSTIVNNWVNANTRGLVDKLISSDDIDADSKMLLVNTLYFKGKWDLGFSSKTTSYRCFNTFEGKCIQTPMMETSSFFNYTQIPSLNTQVIELPYNDERYSMIIMLPHDTVSFNKLVKELPGEQLESILSTMHMKKVFVFMPRFSCEHTSHLVPILQALGLREVFSQSADLTGIFSSGEHLSVDKIVQKSKIELDEHGAVAASATGTFVIPLSSSVATFDADHPFIFFLRDRESGAILFEGILSNPQEFSESVRPSESHIQPQAANKIPPPASSVSAASNPNLAQSTDNQGTLQSLSTFMNSTQFGFYNLNQNQGANNLSGSKEKPTVAPKIPEITGNKPSSNNHVQSTKRPVVQYPESEYYQKPIPSDQDAILFSANQTNQNTNTRVQNQNTRYRQQG</sequence>
<comment type="similarity">
    <text evidence="3">Belongs to the serpin family.</text>
</comment>
<keyword evidence="8" id="KW-1185">Reference proteome</keyword>
<evidence type="ECO:0000256" key="3">
    <source>
        <dbReference type="RuleBase" id="RU000411"/>
    </source>
</evidence>
<dbReference type="AlphaFoldDB" id="A0A9P0A0X3"/>
<dbReference type="GO" id="GO:0005615">
    <property type="term" value="C:extracellular space"/>
    <property type="evidence" value="ECO:0007669"/>
    <property type="project" value="InterPro"/>
</dbReference>
<dbReference type="Gene3D" id="3.30.497.10">
    <property type="entry name" value="Antithrombin, subunit I, domain 2"/>
    <property type="match status" value="2"/>
</dbReference>
<feature type="chain" id="PRO_5040233121" description="Serpin domain-containing protein" evidence="5">
    <location>
        <begin position="22"/>
        <end position="1060"/>
    </location>
</feature>
<feature type="region of interest" description="Disordered" evidence="4">
    <location>
        <begin position="423"/>
        <end position="442"/>
    </location>
</feature>
<dbReference type="InterPro" id="IPR023795">
    <property type="entry name" value="Serpin_CS"/>
</dbReference>
<evidence type="ECO:0000256" key="4">
    <source>
        <dbReference type="SAM" id="MobiDB-lite"/>
    </source>
</evidence>